<dbReference type="EMBL" id="CP001736">
    <property type="protein sequence ID" value="ADB31296.1"/>
    <property type="molecule type" value="Genomic_DNA"/>
</dbReference>
<keyword evidence="2 5" id="KW-0808">Transferase</keyword>
<sequence length="406" mass="42809">MPEAVIVSTARSPIGRAHKGSLKDLRPDDLAVQVIKAAVDQAGLTGDQIEDLMLGCAEPHDEHGGNMARRVAIQLGWDNTPATTINRFCASSTQTARMAYHAIKSGEGDVFVSAGVECVSRYKNFGSAGVGDPSSFNPVFADAVQRTEKYAETNDTWHDPREDGLIPDIYISMGQTAENVATLRGISRADQDAFGVRSQNLAEQSITNGFFEREITPVTLPDGTVVSKDDGPRAGTTLEKVSQLQPVFRPDGTVTAGNCCPLNDGAAAVVIMSDTKARELGLTPLARIVSTGVSGLSPEIMGLGPVEASKQALARAGMSIGDIDLVEINEAFAVQVIGSARELGIDEDRLNVHGGAIALGHPFGSTGARIMTTLVNGLQFEDKQFGLETMCVGGGQGMAVILERLS</sequence>
<dbReference type="HOGENOM" id="CLU_031026_0_0_11"/>
<evidence type="ECO:0000313" key="8">
    <source>
        <dbReference type="EMBL" id="ADB31296.1"/>
    </source>
</evidence>
<dbReference type="STRING" id="479435.Kfla_2220"/>
<dbReference type="RefSeq" id="WP_012919852.1">
    <property type="nucleotide sequence ID" value="NC_013729.1"/>
</dbReference>
<feature type="domain" description="Thiolase C-terminal" evidence="7">
    <location>
        <begin position="282"/>
        <end position="404"/>
    </location>
</feature>
<dbReference type="PIRSF" id="PIRSF000429">
    <property type="entry name" value="Ac-CoA_Ac_transf"/>
    <property type="match status" value="1"/>
</dbReference>
<reference evidence="8 9" key="2">
    <citation type="journal article" date="2010" name="Stand. Genomic Sci.">
        <title>Complete genome sequence of Kribbella flavida type strain (IFO 14399).</title>
        <authorList>
            <person name="Pukall R."/>
            <person name="Lapidus A."/>
            <person name="Glavina Del Rio T."/>
            <person name="Copeland A."/>
            <person name="Tice H."/>
            <person name="Cheng J.-F."/>
            <person name="Lucas S."/>
            <person name="Chen F."/>
            <person name="Nolan M."/>
            <person name="LaButti K."/>
            <person name="Pati A."/>
            <person name="Ivanova N."/>
            <person name="Mavrommatis K."/>
            <person name="Mikhailova N."/>
            <person name="Pitluck S."/>
            <person name="Bruce D."/>
            <person name="Goodwin L."/>
            <person name="Land M."/>
            <person name="Hauser L."/>
            <person name="Chang Y.-J."/>
            <person name="Jeffries C.D."/>
            <person name="Chen A."/>
            <person name="Palaniappan K."/>
            <person name="Chain P."/>
            <person name="Rohde M."/>
            <person name="Goeker M."/>
            <person name="Bristow J."/>
            <person name="Eisen J.A."/>
            <person name="Markowitz V."/>
            <person name="Hugenholtz P."/>
            <person name="Kyrpides N.C."/>
            <person name="Klenk H.-P."/>
            <person name="Brettin T."/>
        </authorList>
    </citation>
    <scope>NUCLEOTIDE SEQUENCE [LARGE SCALE GENOMIC DNA]</scope>
    <source>
        <strain evidence="9">DSM 17836 / JCM 10339 / NBRC 14399</strain>
    </source>
</reference>
<evidence type="ECO:0000313" key="9">
    <source>
        <dbReference type="Proteomes" id="UP000007967"/>
    </source>
</evidence>
<accession>D2PTI3</accession>
<name>D2PTI3_KRIFD</name>
<dbReference type="Pfam" id="PF00108">
    <property type="entry name" value="Thiolase_N"/>
    <property type="match status" value="1"/>
</dbReference>
<dbReference type="AlphaFoldDB" id="D2PTI3"/>
<dbReference type="CDD" id="cd00751">
    <property type="entry name" value="thiolase"/>
    <property type="match status" value="1"/>
</dbReference>
<reference evidence="9" key="1">
    <citation type="submission" date="2009-09" db="EMBL/GenBank/DDBJ databases">
        <title>The complete genome of Kribbella flavida DSM 17836.</title>
        <authorList>
            <consortium name="US DOE Joint Genome Institute (JGI-PGF)"/>
            <person name="Lucas S."/>
            <person name="Copeland A."/>
            <person name="Lapidus A."/>
            <person name="Glavina del Rio T."/>
            <person name="Dalin E."/>
            <person name="Tice H."/>
            <person name="Bruce D."/>
            <person name="Goodwin L."/>
            <person name="Pitluck S."/>
            <person name="Kyrpides N."/>
            <person name="Mavromatis K."/>
            <person name="Ivanova N."/>
            <person name="Saunders E."/>
            <person name="Brettin T."/>
            <person name="Detter J.C."/>
            <person name="Han C."/>
            <person name="Larimer F."/>
            <person name="Land M."/>
            <person name="Hauser L."/>
            <person name="Markowitz V."/>
            <person name="Cheng J.-F."/>
            <person name="Hugenholtz P."/>
            <person name="Woyke T."/>
            <person name="Wu D."/>
            <person name="Pukall R."/>
            <person name="Klenk H.-P."/>
            <person name="Eisen J.A."/>
        </authorList>
    </citation>
    <scope>NUCLEOTIDE SEQUENCE [LARGE SCALE GENOMIC DNA]</scope>
    <source>
        <strain evidence="9">DSM 17836 / JCM 10339 / NBRC 14399</strain>
    </source>
</reference>
<proteinExistence type="inferred from homology"/>
<dbReference type="SUPFAM" id="SSF53901">
    <property type="entry name" value="Thiolase-like"/>
    <property type="match status" value="2"/>
</dbReference>
<gene>
    <name evidence="8" type="ordered locus">Kfla_2220</name>
</gene>
<feature type="active site" description="Proton acceptor" evidence="4">
    <location>
        <position position="361"/>
    </location>
</feature>
<dbReference type="FunFam" id="3.40.47.10:FF:000013">
    <property type="entry name" value="Acetyl-CoA acetyltransferase"/>
    <property type="match status" value="1"/>
</dbReference>
<evidence type="ECO:0000256" key="4">
    <source>
        <dbReference type="PIRSR" id="PIRSR000429-1"/>
    </source>
</evidence>
<keyword evidence="3 5" id="KW-0012">Acyltransferase</keyword>
<dbReference type="KEGG" id="kfl:Kfla_2220"/>
<dbReference type="PANTHER" id="PTHR18919:SF134">
    <property type="entry name" value="BETA-KETOACYL COA THIOLASE FADA3-RELATED"/>
    <property type="match status" value="1"/>
</dbReference>
<evidence type="ECO:0000256" key="1">
    <source>
        <dbReference type="ARBA" id="ARBA00010982"/>
    </source>
</evidence>
<evidence type="ECO:0000256" key="3">
    <source>
        <dbReference type="ARBA" id="ARBA00023315"/>
    </source>
</evidence>
<evidence type="ECO:0000259" key="6">
    <source>
        <dbReference type="Pfam" id="PF00108"/>
    </source>
</evidence>
<comment type="similarity">
    <text evidence="1 5">Belongs to the thiolase-like superfamily. Thiolase family.</text>
</comment>
<dbReference type="InterPro" id="IPR020617">
    <property type="entry name" value="Thiolase_C"/>
</dbReference>
<dbReference type="eggNOG" id="COG0183">
    <property type="taxonomic scope" value="Bacteria"/>
</dbReference>
<dbReference type="Pfam" id="PF02803">
    <property type="entry name" value="Thiolase_C"/>
    <property type="match status" value="1"/>
</dbReference>
<evidence type="ECO:0000256" key="5">
    <source>
        <dbReference type="RuleBase" id="RU003557"/>
    </source>
</evidence>
<keyword evidence="9" id="KW-1185">Reference proteome</keyword>
<dbReference type="NCBIfam" id="NF005890">
    <property type="entry name" value="PRK07851.1"/>
    <property type="match status" value="1"/>
</dbReference>
<dbReference type="OrthoDB" id="4440515at2"/>
<dbReference type="EC" id="2.3.1.16" evidence="8"/>
<evidence type="ECO:0000259" key="7">
    <source>
        <dbReference type="Pfam" id="PF02803"/>
    </source>
</evidence>
<dbReference type="PANTHER" id="PTHR18919">
    <property type="entry name" value="ACETYL-COA C-ACYLTRANSFERASE"/>
    <property type="match status" value="1"/>
</dbReference>
<dbReference type="Proteomes" id="UP000007967">
    <property type="component" value="Chromosome"/>
</dbReference>
<feature type="domain" description="Thiolase N-terminal" evidence="6">
    <location>
        <begin position="5"/>
        <end position="274"/>
    </location>
</feature>
<feature type="active site" description="Proton acceptor" evidence="4">
    <location>
        <position position="391"/>
    </location>
</feature>
<dbReference type="InterPro" id="IPR002155">
    <property type="entry name" value="Thiolase"/>
</dbReference>
<dbReference type="NCBIfam" id="TIGR01930">
    <property type="entry name" value="AcCoA-C-Actrans"/>
    <property type="match status" value="1"/>
</dbReference>
<dbReference type="Gene3D" id="3.40.47.10">
    <property type="match status" value="1"/>
</dbReference>
<dbReference type="InterPro" id="IPR020616">
    <property type="entry name" value="Thiolase_N"/>
</dbReference>
<feature type="active site" description="Acyl-thioester intermediate" evidence="4">
    <location>
        <position position="89"/>
    </location>
</feature>
<organism evidence="8 9">
    <name type="scientific">Kribbella flavida (strain DSM 17836 / JCM 10339 / NBRC 14399)</name>
    <dbReference type="NCBI Taxonomy" id="479435"/>
    <lineage>
        <taxon>Bacteria</taxon>
        <taxon>Bacillati</taxon>
        <taxon>Actinomycetota</taxon>
        <taxon>Actinomycetes</taxon>
        <taxon>Propionibacteriales</taxon>
        <taxon>Kribbellaceae</taxon>
        <taxon>Kribbella</taxon>
    </lineage>
</organism>
<evidence type="ECO:0000256" key="2">
    <source>
        <dbReference type="ARBA" id="ARBA00022679"/>
    </source>
</evidence>
<dbReference type="PROSITE" id="PS00737">
    <property type="entry name" value="THIOLASE_2"/>
    <property type="match status" value="1"/>
</dbReference>
<dbReference type="GO" id="GO:0003988">
    <property type="term" value="F:acetyl-CoA C-acyltransferase activity"/>
    <property type="evidence" value="ECO:0007669"/>
    <property type="project" value="UniProtKB-EC"/>
</dbReference>
<protein>
    <submittedName>
        <fullName evidence="8">Acetyl-CoA acetyltransferase</fullName>
        <ecNumber evidence="8">2.3.1.16</ecNumber>
    </submittedName>
</protein>
<dbReference type="InterPro" id="IPR020613">
    <property type="entry name" value="Thiolase_CS"/>
</dbReference>
<dbReference type="InterPro" id="IPR016039">
    <property type="entry name" value="Thiolase-like"/>
</dbReference>